<keyword evidence="2" id="KW-1133">Transmembrane helix</keyword>
<name>A0A9Q0I602_9TELE</name>
<accession>A0A9Q0I602</accession>
<sequence>MALMTQFTLLLWKNFTLRRRQKVRLLVEIVWPLFLFIILVGVRASNKPVYKDQCHYPNKAMPSAGVLPWLQGIVCDLSNPCLRYPTPGEARGQVNNYNHSVVAGFLIEFQNLLVDKSFLRDVELLADNLDRLDSILSGTDLSGRPVPLRSVLIDNETFSGYLRDELSVSPAVVQSLMTANVSFNPMTGIPGNPTTVLCEGEALDDYIQFNSQAEKGAFRNVTCSLDRQQLMRSQREFLRNLDQRKLFATLPSPAGLNPAGTSQLMQETLRNAVSVITEVSALRGSAAFEAASSLDFGGDMLGSVNLLLCGQRLEFNSTDGTRSRTFLLNQTSGLGTSGLASNSSTNSSGFCETLVDTLEGTPGLSHLWNALRPLLQGKVLYTPDTPAARLIVTEANATFHALAILKELADSWEVMGPRIWDFFNNSSEVESIRRLLNETWFSAVLDQGLNGTELTADLIARFLYNGPPRTGPRGGPTGTGVTPTAPPDACWPPRPSCSGSCLDLNKFEPVADEVQLVIKALELLEEDRFWAAVVLENLQPNASLPPAHVRYTIRMDIDEVERTNKLKARSWSPGAKDNFLNDLRYVWGGFAYLQDMMDAGITRVHTAKKRLFGVFLQQMPYPCYVDDVFIRSMGSSLPMFFVLAFTYTVCQTIKSLVLEKERGLKEVLRAVGVTNGALWCAWFTENMTMLLVPSVLLSVMLKVSTEDGAGEEATPSTSNTTN</sequence>
<dbReference type="PANTHER" id="PTHR19229">
    <property type="entry name" value="ATP-BINDING CASSETTE TRANSPORTER SUBFAMILY A ABCA"/>
    <property type="match status" value="1"/>
</dbReference>
<dbReference type="GO" id="GO:0140359">
    <property type="term" value="F:ABC-type transporter activity"/>
    <property type="evidence" value="ECO:0007669"/>
    <property type="project" value="InterPro"/>
</dbReference>
<dbReference type="AlphaFoldDB" id="A0A9Q0I602"/>
<evidence type="ECO:0000256" key="2">
    <source>
        <dbReference type="SAM" id="Phobius"/>
    </source>
</evidence>
<feature type="transmembrane region" description="Helical" evidence="2">
    <location>
        <begin position="25"/>
        <end position="44"/>
    </location>
</feature>
<dbReference type="GO" id="GO:0033700">
    <property type="term" value="P:phospholipid efflux"/>
    <property type="evidence" value="ECO:0007669"/>
    <property type="project" value="TreeGrafter"/>
</dbReference>
<protein>
    <submittedName>
        <fullName evidence="3">Uncharacterized protein</fullName>
    </submittedName>
</protein>
<keyword evidence="2" id="KW-0472">Membrane</keyword>
<evidence type="ECO:0000256" key="1">
    <source>
        <dbReference type="SAM" id="MobiDB-lite"/>
    </source>
</evidence>
<keyword evidence="2" id="KW-0812">Transmembrane</keyword>
<dbReference type="GO" id="GO:0016020">
    <property type="term" value="C:membrane"/>
    <property type="evidence" value="ECO:0007669"/>
    <property type="project" value="InterPro"/>
</dbReference>
<evidence type="ECO:0000313" key="3">
    <source>
        <dbReference type="EMBL" id="KAJ3584861.1"/>
    </source>
</evidence>
<proteinExistence type="predicted"/>
<dbReference type="InterPro" id="IPR026082">
    <property type="entry name" value="ABCA"/>
</dbReference>
<dbReference type="EMBL" id="JANIIK010000118">
    <property type="protein sequence ID" value="KAJ3584861.1"/>
    <property type="molecule type" value="Genomic_DNA"/>
</dbReference>
<keyword evidence="4" id="KW-1185">Reference proteome</keyword>
<evidence type="ECO:0000313" key="4">
    <source>
        <dbReference type="Proteomes" id="UP001148018"/>
    </source>
</evidence>
<reference evidence="3" key="1">
    <citation type="submission" date="2022-07" db="EMBL/GenBank/DDBJ databases">
        <title>Chromosome-level genome of Muraenolepis orangiensis.</title>
        <authorList>
            <person name="Kim J."/>
        </authorList>
    </citation>
    <scope>NUCLEOTIDE SEQUENCE</scope>
    <source>
        <strain evidence="3">KU_S4_2022</strain>
        <tissue evidence="3">Muscle</tissue>
    </source>
</reference>
<dbReference type="GO" id="GO:0090554">
    <property type="term" value="F:phosphatidylcholine floppase activity"/>
    <property type="evidence" value="ECO:0007669"/>
    <property type="project" value="TreeGrafter"/>
</dbReference>
<dbReference type="PANTHER" id="PTHR19229:SF234">
    <property type="entry name" value="ATP-BINDING CASSETTE SUB-FAMILY A MEMBER 1-LIKE"/>
    <property type="match status" value="1"/>
</dbReference>
<gene>
    <name evidence="3" type="ORF">NHX12_013584</name>
</gene>
<dbReference type="OrthoDB" id="8432989at2759"/>
<organism evidence="3 4">
    <name type="scientific">Muraenolepis orangiensis</name>
    <name type="common">Patagonian moray cod</name>
    <dbReference type="NCBI Taxonomy" id="630683"/>
    <lineage>
        <taxon>Eukaryota</taxon>
        <taxon>Metazoa</taxon>
        <taxon>Chordata</taxon>
        <taxon>Craniata</taxon>
        <taxon>Vertebrata</taxon>
        <taxon>Euteleostomi</taxon>
        <taxon>Actinopterygii</taxon>
        <taxon>Neopterygii</taxon>
        <taxon>Teleostei</taxon>
        <taxon>Neoteleostei</taxon>
        <taxon>Acanthomorphata</taxon>
        <taxon>Zeiogadaria</taxon>
        <taxon>Gadariae</taxon>
        <taxon>Gadiformes</taxon>
        <taxon>Muraenolepidoidei</taxon>
        <taxon>Muraenolepididae</taxon>
        <taxon>Muraenolepis</taxon>
    </lineage>
</organism>
<dbReference type="Proteomes" id="UP001148018">
    <property type="component" value="Unassembled WGS sequence"/>
</dbReference>
<dbReference type="GO" id="GO:0090556">
    <property type="term" value="F:phosphatidylserine floppase activity"/>
    <property type="evidence" value="ECO:0007669"/>
    <property type="project" value="TreeGrafter"/>
</dbReference>
<comment type="caution">
    <text evidence="3">The sequence shown here is derived from an EMBL/GenBank/DDBJ whole genome shotgun (WGS) entry which is preliminary data.</text>
</comment>
<feature type="region of interest" description="Disordered" evidence="1">
    <location>
        <begin position="469"/>
        <end position="492"/>
    </location>
</feature>